<protein>
    <submittedName>
        <fullName evidence="1">Uncharacterized protein</fullName>
    </submittedName>
</protein>
<dbReference type="EMBL" id="APVH01000042">
    <property type="protein sequence ID" value="EPX78095.1"/>
    <property type="molecule type" value="Genomic_DNA"/>
</dbReference>
<proteinExistence type="predicted"/>
<sequence length="37" mass="4238">MRDRMTDISLKADLIVDVHFEKDIAFMEAAREKAAAE</sequence>
<reference evidence="2" key="1">
    <citation type="journal article" date="2014" name="Stand. Genomic Sci.">
        <title>Genome sequence of the exopolysaccharide-producing Salipiger mucosus type strain (DSM 16094(T)), a moderately halophilic member of the Roseobacter clade.</title>
        <authorList>
            <person name="Riedel T."/>
            <person name="Spring S."/>
            <person name="Fiebig A."/>
            <person name="Petersen J."/>
            <person name="Kyrpides N.C."/>
            <person name="Goker M."/>
            <person name="Klenk H.P."/>
        </authorList>
    </citation>
    <scope>NUCLEOTIDE SEQUENCE [LARGE SCALE GENOMIC DNA]</scope>
    <source>
        <strain evidence="2">DSM 16094</strain>
    </source>
</reference>
<keyword evidence="2" id="KW-1185">Reference proteome</keyword>
<accession>S9RJ31</accession>
<evidence type="ECO:0000313" key="1">
    <source>
        <dbReference type="EMBL" id="EPX78095.1"/>
    </source>
</evidence>
<dbReference type="HOGENOM" id="CLU_3348451_0_0_5"/>
<dbReference type="AlphaFoldDB" id="S9RJ31"/>
<gene>
    <name evidence="1" type="ORF">Salmuc_03429</name>
</gene>
<comment type="caution">
    <text evidence="1">The sequence shown here is derived from an EMBL/GenBank/DDBJ whole genome shotgun (WGS) entry which is preliminary data.</text>
</comment>
<organism evidence="1 2">
    <name type="scientific">Salipiger mucosus DSM 16094</name>
    <dbReference type="NCBI Taxonomy" id="1123237"/>
    <lineage>
        <taxon>Bacteria</taxon>
        <taxon>Pseudomonadati</taxon>
        <taxon>Pseudomonadota</taxon>
        <taxon>Alphaproteobacteria</taxon>
        <taxon>Rhodobacterales</taxon>
        <taxon>Roseobacteraceae</taxon>
        <taxon>Salipiger</taxon>
    </lineage>
</organism>
<name>S9RJ31_9RHOB</name>
<dbReference type="Proteomes" id="UP000015347">
    <property type="component" value="Unassembled WGS sequence"/>
</dbReference>
<evidence type="ECO:0000313" key="2">
    <source>
        <dbReference type="Proteomes" id="UP000015347"/>
    </source>
</evidence>